<comment type="similarity">
    <text evidence="2 4">Belongs to the MAK16 family.</text>
</comment>
<comment type="subcellular location">
    <subcellularLocation>
        <location evidence="1">Nucleus</location>
    </subcellularLocation>
</comment>
<dbReference type="PANTHER" id="PTHR23405">
    <property type="entry name" value="MAINTENANCE OF KILLER 16 MAK16 PROTEIN-RELATED"/>
    <property type="match status" value="1"/>
</dbReference>
<dbReference type="Gene3D" id="3.30.390.110">
    <property type="match status" value="1"/>
</dbReference>
<gene>
    <name evidence="8" type="ORF">CXG81DRAFT_27138</name>
</gene>
<evidence type="ECO:0000256" key="6">
    <source>
        <dbReference type="SAM" id="MobiDB-lite"/>
    </source>
</evidence>
<dbReference type="Pfam" id="PF04874">
    <property type="entry name" value="Mak16"/>
    <property type="match status" value="1"/>
</dbReference>
<evidence type="ECO:0000259" key="7">
    <source>
        <dbReference type="Pfam" id="PF01778"/>
    </source>
</evidence>
<dbReference type="Proteomes" id="UP000274922">
    <property type="component" value="Unassembled WGS sequence"/>
</dbReference>
<feature type="compositionally biased region" description="Basic and acidic residues" evidence="6">
    <location>
        <begin position="221"/>
        <end position="232"/>
    </location>
</feature>
<dbReference type="PIRSF" id="PIRSF003352">
    <property type="entry name" value="MAK16"/>
    <property type="match status" value="1"/>
</dbReference>
<proteinExistence type="inferred from homology"/>
<name>A0A4P9X552_9FUNG</name>
<dbReference type="Pfam" id="PF01778">
    <property type="entry name" value="Ribosomal_L28e"/>
    <property type="match status" value="1"/>
</dbReference>
<evidence type="ECO:0000256" key="3">
    <source>
        <dbReference type="ARBA" id="ARBA00023242"/>
    </source>
</evidence>
<dbReference type="GO" id="GO:0005730">
    <property type="term" value="C:nucleolus"/>
    <property type="evidence" value="ECO:0007669"/>
    <property type="project" value="UniProtKB-UniRule"/>
</dbReference>
<evidence type="ECO:0000256" key="4">
    <source>
        <dbReference type="PIRNR" id="PIRNR003352"/>
    </source>
</evidence>
<dbReference type="FunFam" id="3.30.390.110:FF:000001">
    <property type="entry name" value="Protein MAK16 homolog"/>
    <property type="match status" value="1"/>
</dbReference>
<keyword evidence="3 4" id="KW-0539">Nucleus</keyword>
<feature type="region of interest" description="Disordered" evidence="6">
    <location>
        <begin position="220"/>
        <end position="298"/>
    </location>
</feature>
<evidence type="ECO:0000313" key="8">
    <source>
        <dbReference type="EMBL" id="RKP00140.1"/>
    </source>
</evidence>
<accession>A0A4P9X552</accession>
<evidence type="ECO:0000256" key="1">
    <source>
        <dbReference type="ARBA" id="ARBA00004123"/>
    </source>
</evidence>
<dbReference type="GO" id="GO:0030687">
    <property type="term" value="C:preribosome, large subunit precursor"/>
    <property type="evidence" value="ECO:0007669"/>
    <property type="project" value="TreeGrafter"/>
</dbReference>
<feature type="domain" description="Ribosomal eL28/Mak16" evidence="7">
    <location>
        <begin position="6"/>
        <end position="117"/>
    </location>
</feature>
<evidence type="ECO:0000256" key="2">
    <source>
        <dbReference type="ARBA" id="ARBA00005514"/>
    </source>
</evidence>
<evidence type="ECO:0000313" key="9">
    <source>
        <dbReference type="Proteomes" id="UP000274922"/>
    </source>
</evidence>
<dbReference type="GO" id="GO:0000470">
    <property type="term" value="P:maturation of LSU-rRNA"/>
    <property type="evidence" value="ECO:0007669"/>
    <property type="project" value="TreeGrafter"/>
</dbReference>
<keyword evidence="5" id="KW-0175">Coiled coil</keyword>
<protein>
    <recommendedName>
        <fullName evidence="4">Protein MAK16</fullName>
    </recommendedName>
</protein>
<dbReference type="InterPro" id="IPR006958">
    <property type="entry name" value="Mak16"/>
</dbReference>
<feature type="compositionally biased region" description="Basic residues" evidence="6">
    <location>
        <begin position="283"/>
        <end position="296"/>
    </location>
</feature>
<organism evidence="8 9">
    <name type="scientific">Caulochytrium protostelioides</name>
    <dbReference type="NCBI Taxonomy" id="1555241"/>
    <lineage>
        <taxon>Eukaryota</taxon>
        <taxon>Fungi</taxon>
        <taxon>Fungi incertae sedis</taxon>
        <taxon>Chytridiomycota</taxon>
        <taxon>Chytridiomycota incertae sedis</taxon>
        <taxon>Chytridiomycetes</taxon>
        <taxon>Caulochytriales</taxon>
        <taxon>Caulochytriaceae</taxon>
        <taxon>Caulochytrium</taxon>
    </lineage>
</organism>
<dbReference type="InterPro" id="IPR029004">
    <property type="entry name" value="Ribosomal_eL28/Mak16"/>
</dbReference>
<dbReference type="AlphaFoldDB" id="A0A4P9X552"/>
<sequence length="315" mass="35863">MQSDDVIWGVIGTKFCCYKVKMAVQSFCRNAYNVTGLCSRQNCPLANSQYATVRERDGVLYLYMKTVERAHSPANLWERVPLKRDFAKALAQIDSELQWWDANLINKCKQRFTKLTQVMIRKKRAQFATTPLVVPINQKRERREASREVKALRAARLEQSIEKELLDRLRKGIYDTEETDGIVNADASAFSKALDQIEDELEEEQEVDEQEDYEALVAAADHSDTEADREYVSDMSASEGEEDDFEDWNVVQEEAGGLSSDSDSDSSDDGEAPAAPLKSALKSAKRPPKKQVKRANQKLEIEYEYENAANEVQQR</sequence>
<feature type="compositionally biased region" description="Low complexity" evidence="6">
    <location>
        <begin position="272"/>
        <end position="282"/>
    </location>
</feature>
<reference evidence="9" key="1">
    <citation type="journal article" date="2018" name="Nat. Microbiol.">
        <title>Leveraging single-cell genomics to expand the fungal tree of life.</title>
        <authorList>
            <person name="Ahrendt S.R."/>
            <person name="Quandt C.A."/>
            <person name="Ciobanu D."/>
            <person name="Clum A."/>
            <person name="Salamov A."/>
            <person name="Andreopoulos B."/>
            <person name="Cheng J.F."/>
            <person name="Woyke T."/>
            <person name="Pelin A."/>
            <person name="Henrissat B."/>
            <person name="Reynolds N.K."/>
            <person name="Benny G.L."/>
            <person name="Smith M.E."/>
            <person name="James T.Y."/>
            <person name="Grigoriev I.V."/>
        </authorList>
    </citation>
    <scope>NUCLEOTIDE SEQUENCE [LARGE SCALE GENOMIC DNA]</scope>
    <source>
        <strain evidence="9">ATCC 52028</strain>
    </source>
</reference>
<dbReference type="EMBL" id="ML014233">
    <property type="protein sequence ID" value="RKP00140.1"/>
    <property type="molecule type" value="Genomic_DNA"/>
</dbReference>
<keyword evidence="9" id="KW-1185">Reference proteome</keyword>
<dbReference type="STRING" id="1555241.A0A4P9X552"/>
<dbReference type="PANTHER" id="PTHR23405:SF4">
    <property type="entry name" value="PROTEIN MAK16 HOMOLOG"/>
    <property type="match status" value="1"/>
</dbReference>
<feature type="compositionally biased region" description="Acidic residues" evidence="6">
    <location>
        <begin position="262"/>
        <end position="271"/>
    </location>
</feature>
<evidence type="ECO:0000256" key="5">
    <source>
        <dbReference type="SAM" id="Coils"/>
    </source>
</evidence>
<dbReference type="OrthoDB" id="10251342at2759"/>
<dbReference type="GO" id="GO:0000460">
    <property type="term" value="P:maturation of 5.8S rRNA"/>
    <property type="evidence" value="ECO:0007669"/>
    <property type="project" value="TreeGrafter"/>
</dbReference>
<feature type="coiled-coil region" evidence="5">
    <location>
        <begin position="187"/>
        <end position="214"/>
    </location>
</feature>